<evidence type="ECO:0000256" key="8">
    <source>
        <dbReference type="ARBA" id="ARBA00022840"/>
    </source>
</evidence>
<keyword evidence="8" id="KW-0067">ATP-binding</keyword>
<feature type="coiled-coil region" evidence="9">
    <location>
        <begin position="382"/>
        <end position="416"/>
    </location>
</feature>
<dbReference type="InterPro" id="IPR003594">
    <property type="entry name" value="HATPase_dom"/>
</dbReference>
<feature type="transmembrane region" description="Helical" evidence="10">
    <location>
        <begin position="21"/>
        <end position="41"/>
    </location>
</feature>
<dbReference type="GO" id="GO:0007165">
    <property type="term" value="P:signal transduction"/>
    <property type="evidence" value="ECO:0007669"/>
    <property type="project" value="InterPro"/>
</dbReference>
<dbReference type="SUPFAM" id="SSF55874">
    <property type="entry name" value="ATPase domain of HSP90 chaperone/DNA topoisomerase II/histidine kinase"/>
    <property type="match status" value="1"/>
</dbReference>
<dbReference type="SUPFAM" id="SSF158472">
    <property type="entry name" value="HAMP domain-like"/>
    <property type="match status" value="1"/>
</dbReference>
<evidence type="ECO:0000256" key="7">
    <source>
        <dbReference type="ARBA" id="ARBA00022777"/>
    </source>
</evidence>
<proteinExistence type="predicted"/>
<keyword evidence="10" id="KW-0472">Membrane</keyword>
<dbReference type="PROSITE" id="PS50885">
    <property type="entry name" value="HAMP"/>
    <property type="match status" value="1"/>
</dbReference>
<keyword evidence="5" id="KW-0808">Transferase</keyword>
<dbReference type="GO" id="GO:0016020">
    <property type="term" value="C:membrane"/>
    <property type="evidence" value="ECO:0007669"/>
    <property type="project" value="UniProtKB-SubCell"/>
</dbReference>
<dbReference type="InterPro" id="IPR003660">
    <property type="entry name" value="HAMP_dom"/>
</dbReference>
<keyword evidence="9" id="KW-0175">Coiled coil</keyword>
<organism evidence="12 13">
    <name type="scientific">Malaciobacter marinus</name>
    <dbReference type="NCBI Taxonomy" id="505249"/>
    <lineage>
        <taxon>Bacteria</taxon>
        <taxon>Pseudomonadati</taxon>
        <taxon>Campylobacterota</taxon>
        <taxon>Epsilonproteobacteria</taxon>
        <taxon>Campylobacterales</taxon>
        <taxon>Arcobacteraceae</taxon>
        <taxon>Malaciobacter</taxon>
    </lineage>
</organism>
<dbReference type="EC" id="2.7.13.3" evidence="3"/>
<feature type="domain" description="HAMP" evidence="11">
    <location>
        <begin position="338"/>
        <end position="390"/>
    </location>
</feature>
<gene>
    <name evidence="12" type="ORF">AMRN_0539</name>
</gene>
<dbReference type="AlphaFoldDB" id="A0A347TI79"/>
<evidence type="ECO:0000256" key="9">
    <source>
        <dbReference type="SAM" id="Coils"/>
    </source>
</evidence>
<evidence type="ECO:0000313" key="13">
    <source>
        <dbReference type="Proteomes" id="UP000264693"/>
    </source>
</evidence>
<accession>A0A347TI79</accession>
<keyword evidence="7 12" id="KW-0418">Kinase</keyword>
<dbReference type="Pfam" id="PF02518">
    <property type="entry name" value="HATPase_c"/>
    <property type="match status" value="1"/>
</dbReference>
<evidence type="ECO:0000256" key="2">
    <source>
        <dbReference type="ARBA" id="ARBA00004370"/>
    </source>
</evidence>
<dbReference type="PANTHER" id="PTHR41523:SF8">
    <property type="entry name" value="ETHYLENE RESPONSE SENSOR PROTEIN"/>
    <property type="match status" value="1"/>
</dbReference>
<dbReference type="EMBL" id="CP032101">
    <property type="protein sequence ID" value="AXX86307.1"/>
    <property type="molecule type" value="Genomic_DNA"/>
</dbReference>
<protein>
    <recommendedName>
        <fullName evidence="3">histidine kinase</fullName>
        <ecNumber evidence="3">2.7.13.3</ecNumber>
    </recommendedName>
</protein>
<dbReference type="Proteomes" id="UP000264693">
    <property type="component" value="Chromosome"/>
</dbReference>
<dbReference type="CDD" id="cd06225">
    <property type="entry name" value="HAMP"/>
    <property type="match status" value="1"/>
</dbReference>
<sequence>MLLKKIFDILSLKHLSFTSKIILSFFVFIIIFSIFRAILILPKIQDKNKKEVIDYVSKTLQLTKVQFQVTGKSLQMQTDLEVKLNKEKIKNELEKINSSTILLEDKKILDFLDKNKIISRCSYRLININSSYNSIKIFNKWIEKNINEQSKSFRNKTVYIYNYKIKNQDKIVSLICSKQDLNPNHWSFEKNLKEYIDTKLLYDASLSSSKTALFWLNPSIVKNNKQVLYTKKDKEKKSRYTLSLLSNVKNIPTGSLSLEQILNSKENIPIEHEINNTKVLTWIIKLNTNIKENRYFLLAHTIDKEDIDKKNNVGITFLLTETLIAVGLSFFIILLFIKRILKNIEKVTKTAIQVNQGKKNIRCNVKDEDDIGILGQAFDSMLDFFENSIKTLDKKVEEKTKEITKSLEEKELLLKEIHHRVKNNLALTIGLIELQEEEVKDEKTKKVLIDIQERIFTMELLHRKLYESSNINDIFFDEYVIDLIEVISSSYDIEKKVKTNIVVNKIKLNIEKAMPCGLVLNELITNSYKYAFNNNDNAKLDITINKKSSDLVIIVKDNGCGLKKDFDEICDDTLGLKLVFSIVKYQLFGQVKYEYDNGAKFIIKIQL</sequence>
<feature type="transmembrane region" description="Helical" evidence="10">
    <location>
        <begin position="313"/>
        <end position="337"/>
    </location>
</feature>
<dbReference type="GO" id="GO:0004673">
    <property type="term" value="F:protein histidine kinase activity"/>
    <property type="evidence" value="ECO:0007669"/>
    <property type="project" value="UniProtKB-EC"/>
</dbReference>
<name>A0A347TI79_9BACT</name>
<keyword evidence="6" id="KW-0547">Nucleotide-binding</keyword>
<dbReference type="Gene3D" id="3.30.450.20">
    <property type="entry name" value="PAS domain"/>
    <property type="match status" value="1"/>
</dbReference>
<evidence type="ECO:0000256" key="3">
    <source>
        <dbReference type="ARBA" id="ARBA00012438"/>
    </source>
</evidence>
<dbReference type="KEGG" id="amar:AMRN_0539"/>
<evidence type="ECO:0000256" key="1">
    <source>
        <dbReference type="ARBA" id="ARBA00000085"/>
    </source>
</evidence>
<dbReference type="GO" id="GO:0005524">
    <property type="term" value="F:ATP binding"/>
    <property type="evidence" value="ECO:0007669"/>
    <property type="project" value="UniProtKB-KW"/>
</dbReference>
<comment type="catalytic activity">
    <reaction evidence="1">
        <text>ATP + protein L-histidine = ADP + protein N-phospho-L-histidine.</text>
        <dbReference type="EC" id="2.7.13.3"/>
    </reaction>
</comment>
<comment type="subcellular location">
    <subcellularLocation>
        <location evidence="2">Membrane</location>
    </subcellularLocation>
</comment>
<keyword evidence="4" id="KW-0597">Phosphoprotein</keyword>
<evidence type="ECO:0000256" key="4">
    <source>
        <dbReference type="ARBA" id="ARBA00022553"/>
    </source>
</evidence>
<dbReference type="InterPro" id="IPR011495">
    <property type="entry name" value="Sig_transdc_His_kin_sub2_dim/P"/>
</dbReference>
<dbReference type="Gene3D" id="3.30.565.10">
    <property type="entry name" value="Histidine kinase-like ATPase, C-terminal domain"/>
    <property type="match status" value="1"/>
</dbReference>
<evidence type="ECO:0000256" key="10">
    <source>
        <dbReference type="SAM" id="Phobius"/>
    </source>
</evidence>
<evidence type="ECO:0000256" key="6">
    <source>
        <dbReference type="ARBA" id="ARBA00022741"/>
    </source>
</evidence>
<evidence type="ECO:0000259" key="11">
    <source>
        <dbReference type="PROSITE" id="PS50885"/>
    </source>
</evidence>
<keyword evidence="10" id="KW-1133">Transmembrane helix</keyword>
<dbReference type="PANTHER" id="PTHR41523">
    <property type="entry name" value="TWO-COMPONENT SYSTEM SENSOR PROTEIN"/>
    <property type="match status" value="1"/>
</dbReference>
<dbReference type="Pfam" id="PF07568">
    <property type="entry name" value="HisKA_2"/>
    <property type="match status" value="1"/>
</dbReference>
<dbReference type="Gene3D" id="6.10.340.10">
    <property type="match status" value="1"/>
</dbReference>
<dbReference type="InterPro" id="IPR036890">
    <property type="entry name" value="HATPase_C_sf"/>
</dbReference>
<reference evidence="12 13" key="1">
    <citation type="submission" date="2018-08" db="EMBL/GenBank/DDBJ databases">
        <title>Complete genome of the Arcobacter marinus type strain JCM 15502.</title>
        <authorList>
            <person name="Miller W.G."/>
            <person name="Yee E."/>
            <person name="Huynh S."/>
            <person name="Parker C.T."/>
        </authorList>
    </citation>
    <scope>NUCLEOTIDE SEQUENCE [LARGE SCALE GENOMIC DNA]</scope>
    <source>
        <strain evidence="12 13">JCM 15502</strain>
    </source>
</reference>
<evidence type="ECO:0000313" key="12">
    <source>
        <dbReference type="EMBL" id="AXX86307.1"/>
    </source>
</evidence>
<dbReference type="RefSeq" id="WP_118897350.1">
    <property type="nucleotide sequence ID" value="NZ_CP032101.1"/>
</dbReference>
<evidence type="ECO:0000256" key="5">
    <source>
        <dbReference type="ARBA" id="ARBA00022679"/>
    </source>
</evidence>
<keyword evidence="10" id="KW-0812">Transmembrane</keyword>